<dbReference type="Proteomes" id="UP001147747">
    <property type="component" value="Unassembled WGS sequence"/>
</dbReference>
<reference evidence="5" key="2">
    <citation type="journal article" date="2023" name="IMA Fungus">
        <title>Comparative genomic study of the Penicillium genus elucidates a diverse pangenome and 15 lateral gene transfer events.</title>
        <authorList>
            <person name="Petersen C."/>
            <person name="Sorensen T."/>
            <person name="Nielsen M.R."/>
            <person name="Sondergaard T.E."/>
            <person name="Sorensen J.L."/>
            <person name="Fitzpatrick D.A."/>
            <person name="Frisvad J.C."/>
            <person name="Nielsen K.L."/>
        </authorList>
    </citation>
    <scope>NUCLEOTIDE SEQUENCE</scope>
    <source>
        <strain evidence="5">IBT 29677</strain>
    </source>
</reference>
<dbReference type="InterPro" id="IPR051016">
    <property type="entry name" value="Diverse_Substrate_AcTransf"/>
</dbReference>
<comment type="similarity">
    <text evidence="1">Belongs to the acetyltransferase family.</text>
</comment>
<gene>
    <name evidence="5" type="ORF">N7509_003962</name>
</gene>
<dbReference type="EMBL" id="JAPZBU010000005">
    <property type="protein sequence ID" value="KAJ5404091.1"/>
    <property type="molecule type" value="Genomic_DNA"/>
</dbReference>
<feature type="domain" description="N-acetyltransferase" evidence="4">
    <location>
        <begin position="3"/>
        <end position="176"/>
    </location>
</feature>
<dbReference type="RefSeq" id="XP_056491333.1">
    <property type="nucleotide sequence ID" value="XM_056628599.1"/>
</dbReference>
<dbReference type="PANTHER" id="PTHR10545:SF29">
    <property type="entry name" value="GH14572P-RELATED"/>
    <property type="match status" value="1"/>
</dbReference>
<dbReference type="AlphaFoldDB" id="A0A9W9W6A6"/>
<evidence type="ECO:0000313" key="6">
    <source>
        <dbReference type="Proteomes" id="UP001147747"/>
    </source>
</evidence>
<dbReference type="GO" id="GO:0008080">
    <property type="term" value="F:N-acetyltransferase activity"/>
    <property type="evidence" value="ECO:0007669"/>
    <property type="project" value="UniProtKB-ARBA"/>
</dbReference>
<evidence type="ECO:0000313" key="5">
    <source>
        <dbReference type="EMBL" id="KAJ5404091.1"/>
    </source>
</evidence>
<sequence length="176" mass="20070">MSQRTRHARQTDIPTIRQFILELAEHQNDLAQVTVTEELLAQSLIFDPNTTDHANDNSKTPPTTPSRPARCLLVLAESGIPVGMAIYFYSFVTWHGKPGIYLEDFYVRASERGKGYGRELISALIEELQVVGGVRLEWRVLDWNELGVRFYKGIGATVMNGWMDMKLEPERFKEKA</sequence>
<dbReference type="GeneID" id="81367579"/>
<name>A0A9W9W6A6_9EURO</name>
<dbReference type="SUPFAM" id="SSF55729">
    <property type="entry name" value="Acyl-CoA N-acyltransferases (Nat)"/>
    <property type="match status" value="1"/>
</dbReference>
<dbReference type="Gene3D" id="3.40.630.30">
    <property type="match status" value="1"/>
</dbReference>
<dbReference type="PANTHER" id="PTHR10545">
    <property type="entry name" value="DIAMINE N-ACETYLTRANSFERASE"/>
    <property type="match status" value="1"/>
</dbReference>
<keyword evidence="6" id="KW-1185">Reference proteome</keyword>
<proteinExistence type="inferred from homology"/>
<dbReference type="Pfam" id="PF00583">
    <property type="entry name" value="Acetyltransf_1"/>
    <property type="match status" value="1"/>
</dbReference>
<dbReference type="InterPro" id="IPR000182">
    <property type="entry name" value="GNAT_dom"/>
</dbReference>
<evidence type="ECO:0000256" key="1">
    <source>
        <dbReference type="ARBA" id="ARBA00008694"/>
    </source>
</evidence>
<keyword evidence="2" id="KW-0808">Transferase</keyword>
<organism evidence="5 6">
    <name type="scientific">Penicillium cosmopolitanum</name>
    <dbReference type="NCBI Taxonomy" id="1131564"/>
    <lineage>
        <taxon>Eukaryota</taxon>
        <taxon>Fungi</taxon>
        <taxon>Dikarya</taxon>
        <taxon>Ascomycota</taxon>
        <taxon>Pezizomycotina</taxon>
        <taxon>Eurotiomycetes</taxon>
        <taxon>Eurotiomycetidae</taxon>
        <taxon>Eurotiales</taxon>
        <taxon>Aspergillaceae</taxon>
        <taxon>Penicillium</taxon>
    </lineage>
</organism>
<evidence type="ECO:0000259" key="4">
    <source>
        <dbReference type="PROSITE" id="PS51186"/>
    </source>
</evidence>
<dbReference type="FunFam" id="3.40.630.30:FF:000064">
    <property type="entry name" value="GNAT family acetyltransferase"/>
    <property type="match status" value="1"/>
</dbReference>
<dbReference type="PROSITE" id="PS51186">
    <property type="entry name" value="GNAT"/>
    <property type="match status" value="1"/>
</dbReference>
<protein>
    <submittedName>
        <fullName evidence="5">N-acetyltransferase ats1</fullName>
    </submittedName>
</protein>
<evidence type="ECO:0000256" key="3">
    <source>
        <dbReference type="ARBA" id="ARBA00023315"/>
    </source>
</evidence>
<reference evidence="5" key="1">
    <citation type="submission" date="2022-12" db="EMBL/GenBank/DDBJ databases">
        <authorList>
            <person name="Petersen C."/>
        </authorList>
    </citation>
    <scope>NUCLEOTIDE SEQUENCE</scope>
    <source>
        <strain evidence="5">IBT 29677</strain>
    </source>
</reference>
<accession>A0A9W9W6A6</accession>
<dbReference type="OrthoDB" id="7305308at2759"/>
<evidence type="ECO:0000256" key="2">
    <source>
        <dbReference type="ARBA" id="ARBA00022679"/>
    </source>
</evidence>
<dbReference type="CDD" id="cd04301">
    <property type="entry name" value="NAT_SF"/>
    <property type="match status" value="1"/>
</dbReference>
<keyword evidence="3" id="KW-0012">Acyltransferase</keyword>
<dbReference type="InterPro" id="IPR016181">
    <property type="entry name" value="Acyl_CoA_acyltransferase"/>
</dbReference>
<comment type="caution">
    <text evidence="5">The sequence shown here is derived from an EMBL/GenBank/DDBJ whole genome shotgun (WGS) entry which is preliminary data.</text>
</comment>